<dbReference type="OrthoDB" id="7778680at2"/>
<keyword evidence="1" id="KW-0812">Transmembrane</keyword>
<gene>
    <name evidence="4" type="ORF">BDE18_0786</name>
    <name evidence="2" type="ORF">ESD82_18115</name>
    <name evidence="3" type="ORF">HYQ43_15280</name>
</gene>
<dbReference type="Proteomes" id="UP000326453">
    <property type="component" value="Chromosome 1"/>
</dbReference>
<evidence type="ECO:0000313" key="4">
    <source>
        <dbReference type="EMBL" id="RKS51536.1"/>
    </source>
</evidence>
<reference evidence="3 7" key="3">
    <citation type="submission" date="2020-07" db="EMBL/GenBank/DDBJ databases">
        <title>The complete genome of Paracoccus pantotrophus ACCC 10489.</title>
        <authorList>
            <person name="Si Y."/>
        </authorList>
    </citation>
    <scope>NUCLEOTIDE SEQUENCE [LARGE SCALE GENOMIC DNA]</scope>
    <source>
        <strain evidence="7">ACCC 10489</strain>
        <strain evidence="3">ACCC10489</strain>
    </source>
</reference>
<accession>A0A1I5LEJ8</accession>
<organism evidence="2 6">
    <name type="scientific">Paracoccus pantotrophus</name>
    <name type="common">Thiosphaera pantotropha</name>
    <dbReference type="NCBI Taxonomy" id="82367"/>
    <lineage>
        <taxon>Bacteria</taxon>
        <taxon>Pseudomonadati</taxon>
        <taxon>Pseudomonadota</taxon>
        <taxon>Alphaproteobacteria</taxon>
        <taxon>Rhodobacterales</taxon>
        <taxon>Paracoccaceae</taxon>
        <taxon>Paracoccus</taxon>
    </lineage>
</organism>
<sequence>MQLCGHCGSEVKEGFTVCAGCGANLRRSLRPIIIGGAALVFGMAMLLDALLALTSNFSWALRNGGIGGVLVLVGYLIFRSGWKKQWYRRNA</sequence>
<dbReference type="AlphaFoldDB" id="A0A1I5LEJ8"/>
<evidence type="ECO:0000313" key="7">
    <source>
        <dbReference type="Proteomes" id="UP000509322"/>
    </source>
</evidence>
<dbReference type="Proteomes" id="UP000273626">
    <property type="component" value="Unassembled WGS sequence"/>
</dbReference>
<name>A0A1I5LEJ8_PARPN</name>
<reference evidence="4 5" key="1">
    <citation type="submission" date="2018-10" db="EMBL/GenBank/DDBJ databases">
        <title>Genomic Encyclopedia of Archaeal and Bacterial Type Strains, Phase II (KMG-II): from individual species to whole genera.</title>
        <authorList>
            <person name="Goeker M."/>
        </authorList>
    </citation>
    <scope>NUCLEOTIDE SEQUENCE [LARGE SCALE GENOMIC DNA]</scope>
    <source>
        <strain evidence="5">ATCC 35512 / DSM 2944 / CIP 106514 / LMD 82.5 / NBRC 102493 / NCCB 82005 / GB17</strain>
        <strain evidence="4">DSM 2944</strain>
    </source>
</reference>
<dbReference type="Proteomes" id="UP000509322">
    <property type="component" value="Chromosome 2"/>
</dbReference>
<dbReference type="EMBL" id="CP044426">
    <property type="protein sequence ID" value="QFG37978.1"/>
    <property type="molecule type" value="Genomic_DNA"/>
</dbReference>
<evidence type="ECO:0000256" key="1">
    <source>
        <dbReference type="SAM" id="Phobius"/>
    </source>
</evidence>
<evidence type="ECO:0000313" key="6">
    <source>
        <dbReference type="Proteomes" id="UP000326453"/>
    </source>
</evidence>
<protein>
    <submittedName>
        <fullName evidence="2">Zinc ribbon domain-containing protein</fullName>
    </submittedName>
</protein>
<feature type="transmembrane region" description="Helical" evidence="1">
    <location>
        <begin position="32"/>
        <end position="53"/>
    </location>
</feature>
<evidence type="ECO:0000313" key="2">
    <source>
        <dbReference type="EMBL" id="QFG37978.1"/>
    </source>
</evidence>
<feature type="transmembrane region" description="Helical" evidence="1">
    <location>
        <begin position="59"/>
        <end position="78"/>
    </location>
</feature>
<reference evidence="2 6" key="2">
    <citation type="submission" date="2019-01" db="EMBL/GenBank/DDBJ databases">
        <title>Complete Genome Sequence and Annotation of the Paracoccus pantotrophus type strain DSM 2944.</title>
        <authorList>
            <person name="Bockwoldt J.A."/>
            <person name="Zimmermann M."/>
            <person name="Tiso T."/>
            <person name="Blank L.M."/>
        </authorList>
    </citation>
    <scope>NUCLEOTIDE SEQUENCE [LARGE SCALE GENOMIC DNA]</scope>
    <source>
        <strain evidence="2 6">DSM 2944</strain>
    </source>
</reference>
<keyword evidence="5" id="KW-1185">Reference proteome</keyword>
<dbReference type="RefSeq" id="WP_024845735.1">
    <property type="nucleotide sequence ID" value="NZ_CP038203.1"/>
</dbReference>
<dbReference type="EMBL" id="CP058690">
    <property type="protein sequence ID" value="QLH15532.1"/>
    <property type="molecule type" value="Genomic_DNA"/>
</dbReference>
<keyword evidence="1" id="KW-0472">Membrane</keyword>
<dbReference type="EMBL" id="RBLI01000001">
    <property type="protein sequence ID" value="RKS51536.1"/>
    <property type="molecule type" value="Genomic_DNA"/>
</dbReference>
<keyword evidence="1" id="KW-1133">Transmembrane helix</keyword>
<dbReference type="KEGG" id="ppan:ESD82_18115"/>
<evidence type="ECO:0000313" key="5">
    <source>
        <dbReference type="Proteomes" id="UP000273626"/>
    </source>
</evidence>
<evidence type="ECO:0000313" key="3">
    <source>
        <dbReference type="EMBL" id="QLH15532.1"/>
    </source>
</evidence>
<dbReference type="GeneID" id="51372510"/>
<proteinExistence type="predicted"/>